<dbReference type="InParanoid" id="A0A0C3G4L9"/>
<protein>
    <submittedName>
        <fullName evidence="1">Uncharacterized protein</fullName>
    </submittedName>
</protein>
<dbReference type="HOGENOM" id="CLU_2559060_0_0_1"/>
<evidence type="ECO:0000313" key="2">
    <source>
        <dbReference type="Proteomes" id="UP000054166"/>
    </source>
</evidence>
<reference evidence="1 2" key="1">
    <citation type="submission" date="2014-04" db="EMBL/GenBank/DDBJ databases">
        <authorList>
            <consortium name="DOE Joint Genome Institute"/>
            <person name="Kuo A."/>
            <person name="Tarkka M."/>
            <person name="Buscot F."/>
            <person name="Kohler A."/>
            <person name="Nagy L.G."/>
            <person name="Floudas D."/>
            <person name="Copeland A."/>
            <person name="Barry K.W."/>
            <person name="Cichocki N."/>
            <person name="Veneault-Fourrey C."/>
            <person name="LaButti K."/>
            <person name="Lindquist E.A."/>
            <person name="Lipzen A."/>
            <person name="Lundell T."/>
            <person name="Morin E."/>
            <person name="Murat C."/>
            <person name="Sun H."/>
            <person name="Tunlid A."/>
            <person name="Henrissat B."/>
            <person name="Grigoriev I.V."/>
            <person name="Hibbett D.S."/>
            <person name="Martin F."/>
            <person name="Nordberg H.P."/>
            <person name="Cantor M.N."/>
            <person name="Hua S.X."/>
        </authorList>
    </citation>
    <scope>NUCLEOTIDE SEQUENCE [LARGE SCALE GENOMIC DNA]</scope>
    <source>
        <strain evidence="1 2">F 1598</strain>
    </source>
</reference>
<dbReference type="Proteomes" id="UP000054166">
    <property type="component" value="Unassembled WGS sequence"/>
</dbReference>
<accession>A0A0C3G4L9</accession>
<sequence>MTLNIRRIRCAKLSRDSRRAAEVAALRMEHPAKGTPGGIGLLMIGKPDSSRSLSSKIWINLWLAYLHNSYKSNVLHGWKNDR</sequence>
<keyword evidence="2" id="KW-1185">Reference proteome</keyword>
<reference evidence="2" key="2">
    <citation type="submission" date="2015-01" db="EMBL/GenBank/DDBJ databases">
        <title>Evolutionary Origins and Diversification of the Mycorrhizal Mutualists.</title>
        <authorList>
            <consortium name="DOE Joint Genome Institute"/>
            <consortium name="Mycorrhizal Genomics Consortium"/>
            <person name="Kohler A."/>
            <person name="Kuo A."/>
            <person name="Nagy L.G."/>
            <person name="Floudas D."/>
            <person name="Copeland A."/>
            <person name="Barry K.W."/>
            <person name="Cichocki N."/>
            <person name="Veneault-Fourrey C."/>
            <person name="LaButti K."/>
            <person name="Lindquist E.A."/>
            <person name="Lipzen A."/>
            <person name="Lundell T."/>
            <person name="Morin E."/>
            <person name="Murat C."/>
            <person name="Riley R."/>
            <person name="Ohm R."/>
            <person name="Sun H."/>
            <person name="Tunlid A."/>
            <person name="Henrissat B."/>
            <person name="Grigoriev I.V."/>
            <person name="Hibbett D.S."/>
            <person name="Martin F."/>
        </authorList>
    </citation>
    <scope>NUCLEOTIDE SEQUENCE [LARGE SCALE GENOMIC DNA]</scope>
    <source>
        <strain evidence="2">F 1598</strain>
    </source>
</reference>
<dbReference type="AlphaFoldDB" id="A0A0C3G4L9"/>
<dbReference type="EMBL" id="KN832972">
    <property type="protein sequence ID" value="KIM91180.1"/>
    <property type="molecule type" value="Genomic_DNA"/>
</dbReference>
<name>A0A0C3G4L9_PILCF</name>
<proteinExistence type="predicted"/>
<gene>
    <name evidence="1" type="ORF">PILCRDRAFT_811694</name>
</gene>
<evidence type="ECO:0000313" key="1">
    <source>
        <dbReference type="EMBL" id="KIM91180.1"/>
    </source>
</evidence>
<organism evidence="1 2">
    <name type="scientific">Piloderma croceum (strain F 1598)</name>
    <dbReference type="NCBI Taxonomy" id="765440"/>
    <lineage>
        <taxon>Eukaryota</taxon>
        <taxon>Fungi</taxon>
        <taxon>Dikarya</taxon>
        <taxon>Basidiomycota</taxon>
        <taxon>Agaricomycotina</taxon>
        <taxon>Agaricomycetes</taxon>
        <taxon>Agaricomycetidae</taxon>
        <taxon>Atheliales</taxon>
        <taxon>Atheliaceae</taxon>
        <taxon>Piloderma</taxon>
    </lineage>
</organism>